<dbReference type="SUPFAM" id="SSF56784">
    <property type="entry name" value="HAD-like"/>
    <property type="match status" value="1"/>
</dbReference>
<dbReference type="Pfam" id="PF13419">
    <property type="entry name" value="HAD_2"/>
    <property type="match status" value="1"/>
</dbReference>
<dbReference type="Gene3D" id="1.10.150.520">
    <property type="match status" value="1"/>
</dbReference>
<dbReference type="STRING" id="796620.VIBC2010_17939"/>
<keyword evidence="2 4" id="KW-0378">Hydrolase</keyword>
<dbReference type="SFLD" id="SFLDS00003">
    <property type="entry name" value="Haloacid_Dehalogenase"/>
    <property type="match status" value="1"/>
</dbReference>
<evidence type="ECO:0000313" key="5">
    <source>
        <dbReference type="Proteomes" id="UP000002943"/>
    </source>
</evidence>
<name>E3BHL2_9VIBR</name>
<protein>
    <submittedName>
        <fullName evidence="4">Haloacid dehalogenase-like hydrolase</fullName>
    </submittedName>
</protein>
<evidence type="ECO:0000313" key="4">
    <source>
        <dbReference type="EMBL" id="EFP97301.1"/>
    </source>
</evidence>
<dbReference type="InterPro" id="IPR036412">
    <property type="entry name" value="HAD-like_sf"/>
</dbReference>
<proteinExistence type="predicted"/>
<sequence length="220" mass="24945">MYDTVIFDYGDTLYKMGSLVDSLEAVYDSEYAHQIGKSIEQDIQNLYTQNNTLQPDWLTVWESAFNKYSQKFDVDLGLKHLNHFINSGRLYSYSLPLLESLRNQNVKLALLSNMTGETWVFQRSLEKHGLSKYFDSIVWSPQVGYRKPSKVAFQYTLDSLNSSASTALMVGDSEVADIQGANAFGISSMLVSDNISNNSEANYIVDRNSIRSEILRLTKT</sequence>
<dbReference type="InterPro" id="IPR041492">
    <property type="entry name" value="HAD_2"/>
</dbReference>
<dbReference type="GO" id="GO:0019752">
    <property type="term" value="P:carboxylic acid metabolic process"/>
    <property type="evidence" value="ECO:0007669"/>
    <property type="project" value="UniProtKB-ARBA"/>
</dbReference>
<dbReference type="GO" id="GO:0016791">
    <property type="term" value="F:phosphatase activity"/>
    <property type="evidence" value="ECO:0007669"/>
    <property type="project" value="TreeGrafter"/>
</dbReference>
<dbReference type="eggNOG" id="COG1011">
    <property type="taxonomic scope" value="Bacteria"/>
</dbReference>
<gene>
    <name evidence="4" type="ORF">VIBC2010_17939</name>
</gene>
<keyword evidence="3" id="KW-0460">Magnesium</keyword>
<dbReference type="EMBL" id="AEIU01000059">
    <property type="protein sequence ID" value="EFP97301.1"/>
    <property type="molecule type" value="Genomic_DNA"/>
</dbReference>
<evidence type="ECO:0000256" key="1">
    <source>
        <dbReference type="ARBA" id="ARBA00001946"/>
    </source>
</evidence>
<dbReference type="PANTHER" id="PTHR46470:SF3">
    <property type="entry name" value="N-ACYLNEURAMINATE-9-PHOSPHATASE"/>
    <property type="match status" value="1"/>
</dbReference>
<dbReference type="Gene3D" id="3.40.50.1000">
    <property type="entry name" value="HAD superfamily/HAD-like"/>
    <property type="match status" value="1"/>
</dbReference>
<comment type="cofactor">
    <cofactor evidence="1">
        <name>Mg(2+)</name>
        <dbReference type="ChEBI" id="CHEBI:18420"/>
    </cofactor>
</comment>
<dbReference type="Proteomes" id="UP000002943">
    <property type="component" value="Unassembled WGS sequence"/>
</dbReference>
<dbReference type="AlphaFoldDB" id="E3BHL2"/>
<dbReference type="InterPro" id="IPR006439">
    <property type="entry name" value="HAD-SF_hydro_IA"/>
</dbReference>
<comment type="caution">
    <text evidence="4">The sequence shown here is derived from an EMBL/GenBank/DDBJ whole genome shotgun (WGS) entry which is preliminary data.</text>
</comment>
<dbReference type="InterPro" id="IPR023214">
    <property type="entry name" value="HAD_sf"/>
</dbReference>
<dbReference type="RefSeq" id="WP_009600487.1">
    <property type="nucleotide sequence ID" value="NZ_AEIU01000059.1"/>
</dbReference>
<dbReference type="InterPro" id="IPR051400">
    <property type="entry name" value="HAD-like_hydrolase"/>
</dbReference>
<dbReference type="PRINTS" id="PR00413">
    <property type="entry name" value="HADHALOGNASE"/>
</dbReference>
<dbReference type="SFLD" id="SFLDG01129">
    <property type="entry name" value="C1.5:_HAD__Beta-PGM__Phosphata"/>
    <property type="match status" value="1"/>
</dbReference>
<reference evidence="4 5" key="1">
    <citation type="journal article" date="2012" name="Int. J. Syst. Evol. Microbiol.">
        <title>Vibrio caribbeanicus sp. nov., isolated from the marine sponge Scleritoderma cyanea.</title>
        <authorList>
            <person name="Hoffmann M."/>
            <person name="Monday S.R."/>
            <person name="Allard M.W."/>
            <person name="Strain E.A."/>
            <person name="Whittaker P."/>
            <person name="Naum M."/>
            <person name="McCarthy P.J."/>
            <person name="Lopez J.V."/>
            <person name="Fischer M."/>
            <person name="Brown E.W."/>
        </authorList>
    </citation>
    <scope>NUCLEOTIDE SEQUENCE [LARGE SCALE GENOMIC DNA]</scope>
    <source>
        <strain evidence="4 5">ATCC BAA-2122</strain>
    </source>
</reference>
<dbReference type="PANTHER" id="PTHR46470">
    <property type="entry name" value="N-ACYLNEURAMINATE-9-PHOSPHATASE"/>
    <property type="match status" value="1"/>
</dbReference>
<organism evidence="4 5">
    <name type="scientific">Vibrio caribbeanicus ATCC BAA-2122</name>
    <dbReference type="NCBI Taxonomy" id="796620"/>
    <lineage>
        <taxon>Bacteria</taxon>
        <taxon>Pseudomonadati</taxon>
        <taxon>Pseudomonadota</taxon>
        <taxon>Gammaproteobacteria</taxon>
        <taxon>Vibrionales</taxon>
        <taxon>Vibrionaceae</taxon>
        <taxon>Vibrio</taxon>
    </lineage>
</organism>
<keyword evidence="5" id="KW-1185">Reference proteome</keyword>
<accession>E3BHL2</accession>
<evidence type="ECO:0000256" key="2">
    <source>
        <dbReference type="ARBA" id="ARBA00022801"/>
    </source>
</evidence>
<evidence type="ECO:0000256" key="3">
    <source>
        <dbReference type="ARBA" id="ARBA00022842"/>
    </source>
</evidence>
<dbReference type="NCBIfam" id="TIGR01549">
    <property type="entry name" value="HAD-SF-IA-v1"/>
    <property type="match status" value="1"/>
</dbReference>